<dbReference type="Gene3D" id="3.90.1140.10">
    <property type="entry name" value="Cyclic phosphodiesterase"/>
    <property type="match status" value="1"/>
</dbReference>
<feature type="region of interest" description="Disordered" evidence="1">
    <location>
        <begin position="120"/>
        <end position="145"/>
    </location>
</feature>
<organism evidence="3 4">
    <name type="scientific">Saxophila tyrrhenica</name>
    <dbReference type="NCBI Taxonomy" id="1690608"/>
    <lineage>
        <taxon>Eukaryota</taxon>
        <taxon>Fungi</taxon>
        <taxon>Dikarya</taxon>
        <taxon>Ascomycota</taxon>
        <taxon>Pezizomycotina</taxon>
        <taxon>Dothideomycetes</taxon>
        <taxon>Dothideomycetidae</taxon>
        <taxon>Mycosphaerellales</taxon>
        <taxon>Extremaceae</taxon>
        <taxon>Saxophila</taxon>
    </lineage>
</organism>
<evidence type="ECO:0000313" key="4">
    <source>
        <dbReference type="Proteomes" id="UP001337655"/>
    </source>
</evidence>
<dbReference type="AlphaFoldDB" id="A0AAV9PNQ4"/>
<evidence type="ECO:0000256" key="1">
    <source>
        <dbReference type="SAM" id="MobiDB-lite"/>
    </source>
</evidence>
<feature type="region of interest" description="Disordered" evidence="1">
    <location>
        <begin position="218"/>
        <end position="254"/>
    </location>
</feature>
<evidence type="ECO:0000259" key="2">
    <source>
        <dbReference type="Pfam" id="PF10469"/>
    </source>
</evidence>
<dbReference type="PANTHER" id="PTHR13360">
    <property type="entry name" value="ACTIVATING SIGNAL COINTEGRATOR 1 COMPLEX SUBUNIT 1"/>
    <property type="match status" value="1"/>
</dbReference>
<reference evidence="3 4" key="1">
    <citation type="submission" date="2023-08" db="EMBL/GenBank/DDBJ databases">
        <title>Black Yeasts Isolated from many extreme environments.</title>
        <authorList>
            <person name="Coleine C."/>
            <person name="Stajich J.E."/>
            <person name="Selbmann L."/>
        </authorList>
    </citation>
    <scope>NUCLEOTIDE SEQUENCE [LARGE SCALE GENOMIC DNA]</scope>
    <source>
        <strain evidence="3 4">CCFEE 5935</strain>
    </source>
</reference>
<dbReference type="EMBL" id="JAVRRT010000001">
    <property type="protein sequence ID" value="KAK5175684.1"/>
    <property type="molecule type" value="Genomic_DNA"/>
</dbReference>
<dbReference type="PANTHER" id="PTHR13360:SF1">
    <property type="entry name" value="ACTIVATING SIGNAL COINTEGRATOR 1 COMPLEX SUBUNIT 1"/>
    <property type="match status" value="1"/>
</dbReference>
<accession>A0AAV9PNQ4</accession>
<dbReference type="GO" id="GO:0006355">
    <property type="term" value="P:regulation of DNA-templated transcription"/>
    <property type="evidence" value="ECO:0007669"/>
    <property type="project" value="TreeGrafter"/>
</dbReference>
<dbReference type="GO" id="GO:0006307">
    <property type="term" value="P:DNA alkylation repair"/>
    <property type="evidence" value="ECO:0007669"/>
    <property type="project" value="InterPro"/>
</dbReference>
<dbReference type="RefSeq" id="XP_064664322.1">
    <property type="nucleotide sequence ID" value="XM_064798088.1"/>
</dbReference>
<gene>
    <name evidence="3" type="ORF">LTR77_000823</name>
</gene>
<name>A0AAV9PNQ4_9PEZI</name>
<feature type="domain" description="A-kinase anchor protein 7-like phosphoesterase" evidence="2">
    <location>
        <begin position="19"/>
        <end position="295"/>
    </location>
</feature>
<protein>
    <recommendedName>
        <fullName evidence="2">A-kinase anchor protein 7-like phosphoesterase domain-containing protein</fullName>
    </recommendedName>
</protein>
<dbReference type="InterPro" id="IPR009210">
    <property type="entry name" value="ASCC1"/>
</dbReference>
<keyword evidence="4" id="KW-1185">Reference proteome</keyword>
<comment type="caution">
    <text evidence="3">The sequence shown here is derived from an EMBL/GenBank/DDBJ whole genome shotgun (WGS) entry which is preliminary data.</text>
</comment>
<proteinExistence type="predicted"/>
<dbReference type="Pfam" id="PF10469">
    <property type="entry name" value="AKAP7_NLS"/>
    <property type="match status" value="1"/>
</dbReference>
<dbReference type="Proteomes" id="UP001337655">
    <property type="component" value="Unassembled WGS sequence"/>
</dbReference>
<evidence type="ECO:0000313" key="3">
    <source>
        <dbReference type="EMBL" id="KAK5175684.1"/>
    </source>
</evidence>
<dbReference type="InterPro" id="IPR019510">
    <property type="entry name" value="AKAP7-like_phosphoesterase"/>
</dbReference>
<dbReference type="GeneID" id="89922173"/>
<sequence>MGRPRGPRKPPAQKKPPLTHFLCLPLVTKESRPQLEAAIAKFKNDVCPQDSSTEAKAEEAAEHDRETVLPTIHPKAVRPVGALHCTLGVMSLDRDKLTEAVEYLEGIDIAGMLRDVASKSATTDEPASDAGASERSTLDRPISLPSLDRPKPFVVDLKGLTSMHSPEKTSILYSAPNDASERLRPFCLRIQQTFKDKGFLVEDNRDLKLHATVVNTIYSKGKRRPGRRPPSSQTAGTSGGQGDQPQGHGPNANAPLKIDATAILEKYKDFVWAEQVMLDRVAICEMGAKKMTDDSGNIVDEVYTEIASVALPT</sequence>
<dbReference type="GO" id="GO:0005634">
    <property type="term" value="C:nucleus"/>
    <property type="evidence" value="ECO:0007669"/>
    <property type="project" value="TreeGrafter"/>
</dbReference>